<evidence type="ECO:0000313" key="9">
    <source>
        <dbReference type="EMBL" id="GLQ33666.1"/>
    </source>
</evidence>
<dbReference type="InterPro" id="IPR003721">
    <property type="entry name" value="Pantoate_ligase"/>
</dbReference>
<dbReference type="EMBL" id="BSNM01000027">
    <property type="protein sequence ID" value="GLQ33666.1"/>
    <property type="molecule type" value="Genomic_DNA"/>
</dbReference>
<feature type="binding site" evidence="8">
    <location>
        <position position="179"/>
    </location>
    <ligand>
        <name>ATP</name>
        <dbReference type="ChEBI" id="CHEBI:30616"/>
    </ligand>
</feature>
<evidence type="ECO:0000256" key="4">
    <source>
        <dbReference type="ARBA" id="ARBA00022655"/>
    </source>
</evidence>
<evidence type="ECO:0000256" key="3">
    <source>
        <dbReference type="ARBA" id="ARBA00022598"/>
    </source>
</evidence>
<dbReference type="Proteomes" id="UP001161389">
    <property type="component" value="Unassembled WGS sequence"/>
</dbReference>
<keyword evidence="8" id="KW-0963">Cytoplasm</keyword>
<comment type="function">
    <text evidence="8">Catalyzes the condensation of pantoate with beta-alanine in an ATP-dependent reaction via a pantoyl-adenylate intermediate.</text>
</comment>
<feature type="active site" description="Proton donor" evidence="8">
    <location>
        <position position="37"/>
    </location>
</feature>
<dbReference type="FunFam" id="3.40.50.620:FF:000013">
    <property type="entry name" value="Pantothenate synthetase"/>
    <property type="match status" value="1"/>
</dbReference>
<reference evidence="9" key="2">
    <citation type="submission" date="2023-01" db="EMBL/GenBank/DDBJ databases">
        <title>Draft genome sequence of Litoribrevibacter albus strain NBRC 110071.</title>
        <authorList>
            <person name="Sun Q."/>
            <person name="Mori K."/>
        </authorList>
    </citation>
    <scope>NUCLEOTIDE SEQUENCE</scope>
    <source>
        <strain evidence="9">NBRC 110071</strain>
    </source>
</reference>
<dbReference type="NCBIfam" id="TIGR00018">
    <property type="entry name" value="panC"/>
    <property type="match status" value="1"/>
</dbReference>
<feature type="binding site" evidence="8">
    <location>
        <begin position="187"/>
        <end position="190"/>
    </location>
    <ligand>
        <name>ATP</name>
        <dbReference type="ChEBI" id="CHEBI:30616"/>
    </ligand>
</feature>
<dbReference type="Pfam" id="PF02569">
    <property type="entry name" value="Pantoate_ligase"/>
    <property type="match status" value="1"/>
</dbReference>
<feature type="binding site" evidence="8">
    <location>
        <position position="156"/>
    </location>
    <ligand>
        <name>(R)-pantoate</name>
        <dbReference type="ChEBI" id="CHEBI:15980"/>
    </ligand>
</feature>
<keyword evidence="6 8" id="KW-0067">ATP-binding</keyword>
<dbReference type="RefSeq" id="WP_284384194.1">
    <property type="nucleotide sequence ID" value="NZ_BSNM01000027.1"/>
</dbReference>
<keyword evidence="10" id="KW-1185">Reference proteome</keyword>
<dbReference type="FunFam" id="3.30.1300.10:FF:000001">
    <property type="entry name" value="Pantothenate synthetase"/>
    <property type="match status" value="1"/>
</dbReference>
<evidence type="ECO:0000313" key="10">
    <source>
        <dbReference type="Proteomes" id="UP001161389"/>
    </source>
</evidence>
<dbReference type="GO" id="GO:0004592">
    <property type="term" value="F:pantoate-beta-alanine ligase activity"/>
    <property type="evidence" value="ECO:0007669"/>
    <property type="project" value="UniProtKB-UniRule"/>
</dbReference>
<dbReference type="InterPro" id="IPR014729">
    <property type="entry name" value="Rossmann-like_a/b/a_fold"/>
</dbReference>
<dbReference type="PANTHER" id="PTHR21299:SF1">
    <property type="entry name" value="PANTOATE--BETA-ALANINE LIGASE"/>
    <property type="match status" value="1"/>
</dbReference>
<proteinExistence type="inferred from homology"/>
<keyword evidence="4 8" id="KW-0566">Pantothenate biosynthesis</keyword>
<dbReference type="Gene3D" id="3.30.1300.10">
    <property type="entry name" value="Pantoate-beta-alanine ligase, C-terminal domain"/>
    <property type="match status" value="1"/>
</dbReference>
<dbReference type="PANTHER" id="PTHR21299">
    <property type="entry name" value="CYTIDYLATE KINASE/PANTOATE-BETA-ALANINE LIGASE"/>
    <property type="match status" value="1"/>
</dbReference>
<dbReference type="NCBIfam" id="TIGR00125">
    <property type="entry name" value="cyt_tran_rel"/>
    <property type="match status" value="1"/>
</dbReference>
<dbReference type="GO" id="GO:0015940">
    <property type="term" value="P:pantothenate biosynthetic process"/>
    <property type="evidence" value="ECO:0007669"/>
    <property type="project" value="UniProtKB-UniRule"/>
</dbReference>
<dbReference type="AlphaFoldDB" id="A0AA37SFZ9"/>
<organism evidence="9 10">
    <name type="scientific">Litoribrevibacter albus</name>
    <dbReference type="NCBI Taxonomy" id="1473156"/>
    <lineage>
        <taxon>Bacteria</taxon>
        <taxon>Pseudomonadati</taxon>
        <taxon>Pseudomonadota</taxon>
        <taxon>Gammaproteobacteria</taxon>
        <taxon>Oceanospirillales</taxon>
        <taxon>Oceanospirillaceae</taxon>
        <taxon>Litoribrevibacter</taxon>
    </lineage>
</organism>
<evidence type="ECO:0000256" key="8">
    <source>
        <dbReference type="HAMAP-Rule" id="MF_00158"/>
    </source>
</evidence>
<dbReference type="InterPro" id="IPR004821">
    <property type="entry name" value="Cyt_trans-like"/>
</dbReference>
<feature type="binding site" evidence="8">
    <location>
        <position position="61"/>
    </location>
    <ligand>
        <name>(R)-pantoate</name>
        <dbReference type="ChEBI" id="CHEBI:15980"/>
    </ligand>
</feature>
<keyword evidence="5 8" id="KW-0547">Nucleotide-binding</keyword>
<dbReference type="SUPFAM" id="SSF52374">
    <property type="entry name" value="Nucleotidylyl transferase"/>
    <property type="match status" value="1"/>
</dbReference>
<evidence type="ECO:0000256" key="5">
    <source>
        <dbReference type="ARBA" id="ARBA00022741"/>
    </source>
</evidence>
<dbReference type="EC" id="6.3.2.1" evidence="8"/>
<comment type="miscellaneous">
    <text evidence="8">The reaction proceeds by a bi uni uni bi ping pong mechanism.</text>
</comment>
<sequence length="289" mass="32190">MKIIHSIQELRKELYMRRFDKERISFVPTMGNLHEGHISLIHKAAEKGDCVVASIFVNPLQFGANEDLESYPRTPEQDEAQLLATGCVDFLFRPRVEEIYPVGQENHTVVEVPNISDVYCGASRPGHFRGVATIVCKLLNIVQPDFAIFGRKDYQQLMVIEKMVEDLCLPVKVIGADTARAKDGLALSSRNGYLTSDERQCAPALYKALQEAKEVILSGQADFKGIQARANHALEQAGFKPDYFDICNAKTLEPALRSDQELVILAAAYLGKARLIDNIVISLTPAEEE</sequence>
<evidence type="ECO:0000256" key="2">
    <source>
        <dbReference type="ARBA" id="ARBA00009256"/>
    </source>
</evidence>
<comment type="pathway">
    <text evidence="1 8">Cofactor biosynthesis; (R)-pantothenate biosynthesis; (R)-pantothenate from (R)-pantoate and beta-alanine: step 1/1.</text>
</comment>
<name>A0AA37SFZ9_9GAMM</name>
<comment type="subcellular location">
    <subcellularLocation>
        <location evidence="8">Cytoplasm</location>
    </subcellularLocation>
</comment>
<evidence type="ECO:0000256" key="7">
    <source>
        <dbReference type="ARBA" id="ARBA00048258"/>
    </source>
</evidence>
<gene>
    <name evidence="8 9" type="primary">panC</name>
    <name evidence="9" type="ORF">GCM10007876_41460</name>
</gene>
<comment type="caution">
    <text evidence="9">The sequence shown here is derived from an EMBL/GenBank/DDBJ whole genome shotgun (WGS) entry which is preliminary data.</text>
</comment>
<accession>A0AA37SFZ9</accession>
<dbReference type="InterPro" id="IPR042176">
    <property type="entry name" value="Pantoate_ligase_C"/>
</dbReference>
<evidence type="ECO:0000256" key="6">
    <source>
        <dbReference type="ARBA" id="ARBA00022840"/>
    </source>
</evidence>
<dbReference type="Gene3D" id="3.40.50.620">
    <property type="entry name" value="HUPs"/>
    <property type="match status" value="1"/>
</dbReference>
<comment type="catalytic activity">
    <reaction evidence="7 8">
        <text>(R)-pantoate + beta-alanine + ATP = (R)-pantothenate + AMP + diphosphate + H(+)</text>
        <dbReference type="Rhea" id="RHEA:10912"/>
        <dbReference type="ChEBI" id="CHEBI:15378"/>
        <dbReference type="ChEBI" id="CHEBI:15980"/>
        <dbReference type="ChEBI" id="CHEBI:29032"/>
        <dbReference type="ChEBI" id="CHEBI:30616"/>
        <dbReference type="ChEBI" id="CHEBI:33019"/>
        <dbReference type="ChEBI" id="CHEBI:57966"/>
        <dbReference type="ChEBI" id="CHEBI:456215"/>
        <dbReference type="EC" id="6.3.2.1"/>
    </reaction>
</comment>
<comment type="subunit">
    <text evidence="8">Homodimer.</text>
</comment>
<feature type="binding site" evidence="8">
    <location>
        <position position="61"/>
    </location>
    <ligand>
        <name>beta-alanine</name>
        <dbReference type="ChEBI" id="CHEBI:57966"/>
    </ligand>
</feature>
<dbReference type="HAMAP" id="MF_00158">
    <property type="entry name" value="PanC"/>
    <property type="match status" value="1"/>
</dbReference>
<dbReference type="GO" id="GO:0005829">
    <property type="term" value="C:cytosol"/>
    <property type="evidence" value="ECO:0007669"/>
    <property type="project" value="TreeGrafter"/>
</dbReference>
<keyword evidence="3 8" id="KW-0436">Ligase</keyword>
<feature type="binding site" evidence="8">
    <location>
        <begin position="30"/>
        <end position="37"/>
    </location>
    <ligand>
        <name>ATP</name>
        <dbReference type="ChEBI" id="CHEBI:30616"/>
    </ligand>
</feature>
<reference evidence="9" key="1">
    <citation type="journal article" date="2014" name="Int. J. Syst. Evol. Microbiol.">
        <title>Complete genome sequence of Corynebacterium casei LMG S-19264T (=DSM 44701T), isolated from a smear-ripened cheese.</title>
        <authorList>
            <consortium name="US DOE Joint Genome Institute (JGI-PGF)"/>
            <person name="Walter F."/>
            <person name="Albersmeier A."/>
            <person name="Kalinowski J."/>
            <person name="Ruckert C."/>
        </authorList>
    </citation>
    <scope>NUCLEOTIDE SEQUENCE</scope>
    <source>
        <strain evidence="9">NBRC 110071</strain>
    </source>
</reference>
<evidence type="ECO:0000256" key="1">
    <source>
        <dbReference type="ARBA" id="ARBA00004990"/>
    </source>
</evidence>
<dbReference type="CDD" id="cd00560">
    <property type="entry name" value="PanC"/>
    <property type="match status" value="1"/>
</dbReference>
<dbReference type="GO" id="GO:0005524">
    <property type="term" value="F:ATP binding"/>
    <property type="evidence" value="ECO:0007669"/>
    <property type="project" value="UniProtKB-KW"/>
</dbReference>
<comment type="similarity">
    <text evidence="2 8">Belongs to the pantothenate synthetase family.</text>
</comment>
<feature type="binding site" evidence="8">
    <location>
        <begin position="150"/>
        <end position="153"/>
    </location>
    <ligand>
        <name>ATP</name>
        <dbReference type="ChEBI" id="CHEBI:30616"/>
    </ligand>
</feature>
<protein>
    <recommendedName>
        <fullName evidence="8">Pantothenate synthetase</fullName>
        <shortName evidence="8">PS</shortName>
        <ecNumber evidence="8">6.3.2.1</ecNumber>
    </recommendedName>
    <alternativeName>
        <fullName evidence="8">Pantoate--beta-alanine ligase</fullName>
    </alternativeName>
    <alternativeName>
        <fullName evidence="8">Pantoate-activating enzyme</fullName>
    </alternativeName>
</protein>